<reference evidence="15 16" key="1">
    <citation type="submission" date="2019-08" db="EMBL/GenBank/DDBJ databases">
        <title>In-depth cultivation of the pig gut microbiome towards novel bacterial diversity and tailored functional studies.</title>
        <authorList>
            <person name="Wylensek D."/>
            <person name="Hitch T.C.A."/>
            <person name="Clavel T."/>
        </authorList>
    </citation>
    <scope>NUCLEOTIDE SEQUENCE [LARGE SCALE GENOMIC DNA]</scope>
    <source>
        <strain evidence="15 16">WCA-693-APC-MOT-I</strain>
    </source>
</reference>
<dbReference type="Gene3D" id="3.40.50.300">
    <property type="entry name" value="P-loop containing nucleotide triphosphate hydrolases"/>
    <property type="match status" value="1"/>
</dbReference>
<dbReference type="RefSeq" id="WP_154517358.1">
    <property type="nucleotide sequence ID" value="NZ_VUMT01000003.1"/>
</dbReference>
<evidence type="ECO:0000256" key="6">
    <source>
        <dbReference type="ARBA" id="ARBA00022741"/>
    </source>
</evidence>
<proteinExistence type="inferred from homology"/>
<dbReference type="GO" id="GO:0005524">
    <property type="term" value="F:ATP binding"/>
    <property type="evidence" value="ECO:0007669"/>
    <property type="project" value="UniProtKB-UniRule"/>
</dbReference>
<keyword evidence="11 12" id="KW-0742">SOS response</keyword>
<dbReference type="GO" id="GO:0003697">
    <property type="term" value="F:single-stranded DNA binding"/>
    <property type="evidence" value="ECO:0007669"/>
    <property type="project" value="UniProtKB-UniRule"/>
</dbReference>
<organism evidence="15 16">
    <name type="scientific">Velocimicrobium porci</name>
    <dbReference type="NCBI Taxonomy" id="2606634"/>
    <lineage>
        <taxon>Bacteria</taxon>
        <taxon>Bacillati</taxon>
        <taxon>Bacillota</taxon>
        <taxon>Clostridia</taxon>
        <taxon>Lachnospirales</taxon>
        <taxon>Lachnospiraceae</taxon>
        <taxon>Velocimicrobium</taxon>
    </lineage>
</organism>
<dbReference type="EMBL" id="VUMT01000003">
    <property type="protein sequence ID" value="MSS62969.1"/>
    <property type="molecule type" value="Genomic_DNA"/>
</dbReference>
<feature type="domain" description="RecF/RecN/SMC N-terminal" evidence="14">
    <location>
        <begin position="3"/>
        <end position="353"/>
    </location>
</feature>
<name>A0A6L5XWG9_9FIRM</name>
<accession>A0A6L5XWG9</accession>
<keyword evidence="10 12" id="KW-0234">DNA repair</keyword>
<dbReference type="InterPro" id="IPR018078">
    <property type="entry name" value="DNA-binding_RecF_CS"/>
</dbReference>
<comment type="caution">
    <text evidence="15">The sequence shown here is derived from an EMBL/GenBank/DDBJ whole genome shotgun (WGS) entry which is preliminary data.</text>
</comment>
<evidence type="ECO:0000256" key="7">
    <source>
        <dbReference type="ARBA" id="ARBA00022763"/>
    </source>
</evidence>
<dbReference type="HAMAP" id="MF_00365">
    <property type="entry name" value="RecF"/>
    <property type="match status" value="1"/>
</dbReference>
<protein>
    <recommendedName>
        <fullName evidence="3 12">DNA replication and repair protein RecF</fullName>
    </recommendedName>
</protein>
<dbReference type="InterPro" id="IPR003395">
    <property type="entry name" value="RecF/RecN/SMC_N"/>
</dbReference>
<evidence type="ECO:0000256" key="11">
    <source>
        <dbReference type="ARBA" id="ARBA00023236"/>
    </source>
</evidence>
<evidence type="ECO:0000256" key="1">
    <source>
        <dbReference type="ARBA" id="ARBA00004496"/>
    </source>
</evidence>
<keyword evidence="5 12" id="KW-0235">DNA replication</keyword>
<dbReference type="GO" id="GO:0009432">
    <property type="term" value="P:SOS response"/>
    <property type="evidence" value="ECO:0007669"/>
    <property type="project" value="UniProtKB-UniRule"/>
</dbReference>
<evidence type="ECO:0000259" key="14">
    <source>
        <dbReference type="Pfam" id="PF02463"/>
    </source>
</evidence>
<comment type="subcellular location">
    <subcellularLocation>
        <location evidence="1 12 13">Cytoplasm</location>
    </subcellularLocation>
</comment>
<evidence type="ECO:0000256" key="10">
    <source>
        <dbReference type="ARBA" id="ARBA00023204"/>
    </source>
</evidence>
<evidence type="ECO:0000313" key="15">
    <source>
        <dbReference type="EMBL" id="MSS62969.1"/>
    </source>
</evidence>
<evidence type="ECO:0000256" key="12">
    <source>
        <dbReference type="HAMAP-Rule" id="MF_00365"/>
    </source>
</evidence>
<evidence type="ECO:0000256" key="5">
    <source>
        <dbReference type="ARBA" id="ARBA00022705"/>
    </source>
</evidence>
<dbReference type="GO" id="GO:0006302">
    <property type="term" value="P:double-strand break repair"/>
    <property type="evidence" value="ECO:0007669"/>
    <property type="project" value="TreeGrafter"/>
</dbReference>
<keyword evidence="6 12" id="KW-0547">Nucleotide-binding</keyword>
<sequence length="362" mass="41674">MIIRSIELSDFRNYDTLSIGFDSDINILYGDNAQGKTNILEAAYLCSTTKSHKGSKDKEMIKMGCNEAHIRMLVEKNDMRHTIDMHLKRHKSKGIAIDSVPIHKSSELIGLVPIVFFSPEDLSIIKNGPGERRRFIDMELCQLDKIYLYNLTCYNKIINQRNNLLKQIGFNRELLDTLCIWDEQLAEFGKKIISRRKLFIDELNGILYSIHKKLSGQKEELVIRYVPNVEAEFLYEKLGQTTERDIALKTTGTGPHRDDVVFMVKDIDIRKFGSQGQQRTAALSLKLAEIELLRRTIKDNPVLLLDDVLSELDRNRQNYLLDSIKDIQTIITCTGLEEFVNNRIQMNRIYKVVEGTVCAENS</sequence>
<dbReference type="CDD" id="cd03242">
    <property type="entry name" value="ABC_RecF"/>
    <property type="match status" value="1"/>
</dbReference>
<dbReference type="SUPFAM" id="SSF52540">
    <property type="entry name" value="P-loop containing nucleoside triphosphate hydrolases"/>
    <property type="match status" value="1"/>
</dbReference>
<dbReference type="AlphaFoldDB" id="A0A6L5XWG9"/>
<keyword evidence="8 12" id="KW-0067">ATP-binding</keyword>
<comment type="similarity">
    <text evidence="2 12 13">Belongs to the RecF family.</text>
</comment>
<dbReference type="GO" id="GO:0006260">
    <property type="term" value="P:DNA replication"/>
    <property type="evidence" value="ECO:0007669"/>
    <property type="project" value="UniProtKB-UniRule"/>
</dbReference>
<dbReference type="Pfam" id="PF02463">
    <property type="entry name" value="SMC_N"/>
    <property type="match status" value="1"/>
</dbReference>
<dbReference type="InterPro" id="IPR027417">
    <property type="entry name" value="P-loop_NTPase"/>
</dbReference>
<keyword evidence="9 12" id="KW-0238">DNA-binding</keyword>
<keyword evidence="7 12" id="KW-0227">DNA damage</keyword>
<dbReference type="PANTHER" id="PTHR32182:SF0">
    <property type="entry name" value="DNA REPLICATION AND REPAIR PROTEIN RECF"/>
    <property type="match status" value="1"/>
</dbReference>
<evidence type="ECO:0000256" key="3">
    <source>
        <dbReference type="ARBA" id="ARBA00020170"/>
    </source>
</evidence>
<dbReference type="PANTHER" id="PTHR32182">
    <property type="entry name" value="DNA REPLICATION AND REPAIR PROTEIN RECF"/>
    <property type="match status" value="1"/>
</dbReference>
<dbReference type="InterPro" id="IPR001238">
    <property type="entry name" value="DNA-binding_RecF"/>
</dbReference>
<keyword evidence="16" id="KW-1185">Reference proteome</keyword>
<comment type="function">
    <text evidence="12 13">The RecF protein is involved in DNA metabolism; it is required for DNA replication and normal SOS inducibility. RecF binds preferentially to single-stranded, linear DNA. It also seems to bind ATP.</text>
</comment>
<dbReference type="Proteomes" id="UP000482209">
    <property type="component" value="Unassembled WGS sequence"/>
</dbReference>
<evidence type="ECO:0000313" key="16">
    <source>
        <dbReference type="Proteomes" id="UP000482209"/>
    </source>
</evidence>
<evidence type="ECO:0000256" key="9">
    <source>
        <dbReference type="ARBA" id="ARBA00023125"/>
    </source>
</evidence>
<evidence type="ECO:0000256" key="8">
    <source>
        <dbReference type="ARBA" id="ARBA00022840"/>
    </source>
</evidence>
<dbReference type="InterPro" id="IPR042174">
    <property type="entry name" value="RecF_2"/>
</dbReference>
<evidence type="ECO:0000256" key="4">
    <source>
        <dbReference type="ARBA" id="ARBA00022490"/>
    </source>
</evidence>
<dbReference type="GO" id="GO:0005737">
    <property type="term" value="C:cytoplasm"/>
    <property type="evidence" value="ECO:0007669"/>
    <property type="project" value="UniProtKB-SubCell"/>
</dbReference>
<dbReference type="NCBIfam" id="TIGR00611">
    <property type="entry name" value="recf"/>
    <property type="match status" value="1"/>
</dbReference>
<dbReference type="Gene3D" id="1.20.1050.90">
    <property type="entry name" value="RecF/RecN/SMC, N-terminal domain"/>
    <property type="match status" value="1"/>
</dbReference>
<evidence type="ECO:0000256" key="13">
    <source>
        <dbReference type="RuleBase" id="RU000578"/>
    </source>
</evidence>
<gene>
    <name evidence="12 15" type="primary">recF</name>
    <name evidence="15" type="ORF">FYJ58_03640</name>
</gene>
<dbReference type="GO" id="GO:0000731">
    <property type="term" value="P:DNA synthesis involved in DNA repair"/>
    <property type="evidence" value="ECO:0007669"/>
    <property type="project" value="TreeGrafter"/>
</dbReference>
<keyword evidence="4 12" id="KW-0963">Cytoplasm</keyword>
<evidence type="ECO:0000256" key="2">
    <source>
        <dbReference type="ARBA" id="ARBA00008016"/>
    </source>
</evidence>
<feature type="binding site" evidence="12">
    <location>
        <begin position="30"/>
        <end position="37"/>
    </location>
    <ligand>
        <name>ATP</name>
        <dbReference type="ChEBI" id="CHEBI:30616"/>
    </ligand>
</feature>
<dbReference type="PROSITE" id="PS00618">
    <property type="entry name" value="RECF_2"/>
    <property type="match status" value="1"/>
</dbReference>